<dbReference type="GO" id="GO:0005524">
    <property type="term" value="F:ATP binding"/>
    <property type="evidence" value="ECO:0007669"/>
    <property type="project" value="UniProtKB-KW"/>
</dbReference>
<evidence type="ECO:0000256" key="15">
    <source>
        <dbReference type="ARBA" id="ARBA00023152"/>
    </source>
</evidence>
<keyword evidence="15 18" id="KW-0324">Glycolysis</keyword>
<evidence type="ECO:0000256" key="1">
    <source>
        <dbReference type="ARBA" id="ARBA00001946"/>
    </source>
</evidence>
<evidence type="ECO:0000259" key="21">
    <source>
        <dbReference type="Pfam" id="PF02887"/>
    </source>
</evidence>
<dbReference type="NCBIfam" id="TIGR01064">
    <property type="entry name" value="pyruv_kin"/>
    <property type="match status" value="1"/>
</dbReference>
<evidence type="ECO:0000313" key="22">
    <source>
        <dbReference type="EMBL" id="GCD11927.1"/>
    </source>
</evidence>
<dbReference type="SUPFAM" id="SSF50800">
    <property type="entry name" value="PK beta-barrel domain-like"/>
    <property type="match status" value="1"/>
</dbReference>
<dbReference type="GO" id="GO:0000287">
    <property type="term" value="F:magnesium ion binding"/>
    <property type="evidence" value="ECO:0007669"/>
    <property type="project" value="UniProtKB-UniRule"/>
</dbReference>
<dbReference type="PANTHER" id="PTHR11817">
    <property type="entry name" value="PYRUVATE KINASE"/>
    <property type="match status" value="1"/>
</dbReference>
<evidence type="ECO:0000256" key="4">
    <source>
        <dbReference type="ARBA" id="ARBA00006237"/>
    </source>
</evidence>
<keyword evidence="14" id="KW-0630">Potassium</keyword>
<reference evidence="22 23" key="1">
    <citation type="submission" date="2018-11" db="EMBL/GenBank/DDBJ databases">
        <title>Genome sequencing and assembly of Clostridium tagluense strain A121.</title>
        <authorList>
            <person name="Murakami T."/>
            <person name="Segawa T."/>
            <person name="Shcherbakova V.A."/>
            <person name="Mori H."/>
            <person name="Yoshimura Y."/>
        </authorList>
    </citation>
    <scope>NUCLEOTIDE SEQUENCE [LARGE SCALE GENOMIC DNA]</scope>
    <source>
        <strain evidence="22 23">A121</strain>
    </source>
</reference>
<evidence type="ECO:0000256" key="6">
    <source>
        <dbReference type="ARBA" id="ARBA00012142"/>
    </source>
</evidence>
<dbReference type="Gene3D" id="3.40.1380.20">
    <property type="entry name" value="Pyruvate kinase, C-terminal domain"/>
    <property type="match status" value="1"/>
</dbReference>
<dbReference type="GO" id="GO:0016301">
    <property type="term" value="F:kinase activity"/>
    <property type="evidence" value="ECO:0007669"/>
    <property type="project" value="UniProtKB-KW"/>
</dbReference>
<sequence length="586" mass="63035">MKKTKIICTVGPASDNSETIRSLINAGMDVSRHNFSHGDHAEHKIRMDLVKDLRVELNKHIAIILDTKGPEIRTGNFAAGKVELKEGAKFTVVCGEEVIGDETTCSVTYNKLNEDVKPNDIILIDDGLVGLIVQEVKGKKIECIVANTGMVGNHKGVNVPGVSINLPALTGQDIEDLKFGVTQEVDIVAASFIRKASDVLDIRRILNENGGADIQIFSKIENREGVNNIDDIIKFSDGIMVARGDLGVEIPTEEVPIVQKMIIQKCNAAGKAVITATQMLDSMMRNPRPTRAESSDVANAIFDGTDAIMLSGETANGKYPVEAVTIMSKIAKAAEDVLNYEENLNKKRKSHIPNVPNAISLATCNTAMELNASAIITATQSGSTARKVSAYRPECPVIAVTPYEKVARSLALNWGVIAICAEKVESTDELIDKSVNIALKAGYVEKGDLVVMAAGIPANFVGSTNMMKVHIVGDILLQGKGNISASACGTAYYVKSTKEANDTMQDGDILVVKTLNREYIEILDRVSGIIVEEDELSSSVVIECTSREIPIIYNATGATEIIKTGSFITMDAARGIVYSGRANVKN</sequence>
<evidence type="ECO:0000256" key="9">
    <source>
        <dbReference type="ARBA" id="ARBA00022723"/>
    </source>
</evidence>
<dbReference type="UniPathway" id="UPA00109">
    <property type="reaction ID" value="UER00188"/>
</dbReference>
<evidence type="ECO:0000256" key="14">
    <source>
        <dbReference type="ARBA" id="ARBA00022958"/>
    </source>
</evidence>
<dbReference type="SUPFAM" id="SSF52009">
    <property type="entry name" value="Phosphohistidine domain"/>
    <property type="match status" value="1"/>
</dbReference>
<dbReference type="NCBIfam" id="NF004978">
    <property type="entry name" value="PRK06354.1"/>
    <property type="match status" value="1"/>
</dbReference>
<comment type="pathway">
    <text evidence="3 18">Carbohydrate degradation; glycolysis; pyruvate from D-glyceraldehyde 3-phosphate: step 5/5.</text>
</comment>
<evidence type="ECO:0000256" key="2">
    <source>
        <dbReference type="ARBA" id="ARBA00001958"/>
    </source>
</evidence>
<keyword evidence="10" id="KW-0547">Nucleotide-binding</keyword>
<evidence type="ECO:0000256" key="17">
    <source>
        <dbReference type="NCBIfam" id="TIGR01064"/>
    </source>
</evidence>
<evidence type="ECO:0000256" key="18">
    <source>
        <dbReference type="RuleBase" id="RU000504"/>
    </source>
</evidence>
<dbReference type="FunFam" id="3.20.20.60:FF:000001">
    <property type="entry name" value="Pyruvate kinase"/>
    <property type="match status" value="1"/>
</dbReference>
<comment type="caution">
    <text evidence="22">The sequence shown here is derived from an EMBL/GenBank/DDBJ whole genome shotgun (WGS) entry which is preliminary data.</text>
</comment>
<dbReference type="InterPro" id="IPR015793">
    <property type="entry name" value="Pyrv_Knase_brl"/>
</dbReference>
<dbReference type="InterPro" id="IPR011037">
    <property type="entry name" value="Pyrv_Knase-like_insert_dom_sf"/>
</dbReference>
<comment type="catalytic activity">
    <reaction evidence="18">
        <text>pyruvate + ATP = phosphoenolpyruvate + ADP + H(+)</text>
        <dbReference type="Rhea" id="RHEA:18157"/>
        <dbReference type="ChEBI" id="CHEBI:15361"/>
        <dbReference type="ChEBI" id="CHEBI:15378"/>
        <dbReference type="ChEBI" id="CHEBI:30616"/>
        <dbReference type="ChEBI" id="CHEBI:58702"/>
        <dbReference type="ChEBI" id="CHEBI:456216"/>
        <dbReference type="EC" id="2.7.1.40"/>
    </reaction>
</comment>
<accession>A0A401UQX9</accession>
<keyword evidence="11 18" id="KW-0418">Kinase</keyword>
<keyword evidence="23" id="KW-1185">Reference proteome</keyword>
<keyword evidence="8 18" id="KW-0808">Transferase</keyword>
<dbReference type="Pfam" id="PF00224">
    <property type="entry name" value="PK"/>
    <property type="match status" value="1"/>
</dbReference>
<dbReference type="OrthoDB" id="9812123at2"/>
<dbReference type="SUPFAM" id="SSF52935">
    <property type="entry name" value="PK C-terminal domain-like"/>
    <property type="match status" value="1"/>
</dbReference>
<comment type="similarity">
    <text evidence="4">In the C-terminal section; belongs to the PEP-utilizing enzyme family.</text>
</comment>
<keyword evidence="9" id="KW-0479">Metal-binding</keyword>
<dbReference type="InterPro" id="IPR015795">
    <property type="entry name" value="Pyrv_Knase_C"/>
</dbReference>
<dbReference type="InterPro" id="IPR001697">
    <property type="entry name" value="Pyr_Knase"/>
</dbReference>
<evidence type="ECO:0000256" key="5">
    <source>
        <dbReference type="ARBA" id="ARBA00008663"/>
    </source>
</evidence>
<gene>
    <name evidence="22" type="primary">pykF</name>
    <name evidence="22" type="ORF">Ctaglu_35500</name>
</gene>
<dbReference type="PRINTS" id="PR01050">
    <property type="entry name" value="PYRUVTKNASE"/>
</dbReference>
<comment type="cofactor">
    <cofactor evidence="1">
        <name>Mg(2+)</name>
        <dbReference type="ChEBI" id="CHEBI:18420"/>
    </cofactor>
</comment>
<evidence type="ECO:0000256" key="10">
    <source>
        <dbReference type="ARBA" id="ARBA00022741"/>
    </source>
</evidence>
<dbReference type="Gene3D" id="3.50.30.10">
    <property type="entry name" value="Phosphohistidine domain"/>
    <property type="match status" value="1"/>
</dbReference>
<evidence type="ECO:0000256" key="13">
    <source>
        <dbReference type="ARBA" id="ARBA00022842"/>
    </source>
</evidence>
<dbReference type="Gene3D" id="3.20.20.60">
    <property type="entry name" value="Phosphoenolpyruvate-binding domains"/>
    <property type="match status" value="1"/>
</dbReference>
<dbReference type="InterPro" id="IPR036637">
    <property type="entry name" value="Phosphohistidine_dom_sf"/>
</dbReference>
<evidence type="ECO:0000256" key="8">
    <source>
        <dbReference type="ARBA" id="ARBA00022679"/>
    </source>
</evidence>
<evidence type="ECO:0000256" key="11">
    <source>
        <dbReference type="ARBA" id="ARBA00022777"/>
    </source>
</evidence>
<dbReference type="EC" id="2.7.1.40" evidence="6 17"/>
<evidence type="ECO:0000259" key="20">
    <source>
        <dbReference type="Pfam" id="PF00391"/>
    </source>
</evidence>
<evidence type="ECO:0000256" key="16">
    <source>
        <dbReference type="ARBA" id="ARBA00023317"/>
    </source>
</evidence>
<comment type="cofactor">
    <cofactor evidence="2">
        <name>K(+)</name>
        <dbReference type="ChEBI" id="CHEBI:29103"/>
    </cofactor>
</comment>
<name>A0A401UQX9_9CLOT</name>
<feature type="domain" description="PEP-utilising enzyme mobile" evidence="20">
    <location>
        <begin position="505"/>
        <end position="575"/>
    </location>
</feature>
<organism evidence="22 23">
    <name type="scientific">Clostridium tagluense</name>
    <dbReference type="NCBI Taxonomy" id="360422"/>
    <lineage>
        <taxon>Bacteria</taxon>
        <taxon>Bacillati</taxon>
        <taxon>Bacillota</taxon>
        <taxon>Clostridia</taxon>
        <taxon>Eubacteriales</taxon>
        <taxon>Clostridiaceae</taxon>
        <taxon>Clostridium</taxon>
    </lineage>
</organism>
<dbReference type="Pfam" id="PF00391">
    <property type="entry name" value="PEP-utilizers"/>
    <property type="match status" value="1"/>
</dbReference>
<proteinExistence type="inferred from homology"/>
<dbReference type="NCBIfam" id="NF004491">
    <property type="entry name" value="PRK05826.1"/>
    <property type="match status" value="1"/>
</dbReference>
<comment type="similarity">
    <text evidence="5 18">Belongs to the pyruvate kinase family.</text>
</comment>
<dbReference type="InterPro" id="IPR036918">
    <property type="entry name" value="Pyrv_Knase_C_sf"/>
</dbReference>
<feature type="domain" description="Pyruvate kinase C-terminal" evidence="21">
    <location>
        <begin position="357"/>
        <end position="470"/>
    </location>
</feature>
<feature type="domain" description="Pyruvate kinase barrel" evidence="19">
    <location>
        <begin position="1"/>
        <end position="324"/>
    </location>
</feature>
<dbReference type="Proteomes" id="UP000287872">
    <property type="component" value="Unassembled WGS sequence"/>
</dbReference>
<keyword evidence="12" id="KW-0067">ATP-binding</keyword>
<keyword evidence="16 22" id="KW-0670">Pyruvate</keyword>
<dbReference type="RefSeq" id="WP_125004161.1">
    <property type="nucleotide sequence ID" value="NZ_BHYK01000023.1"/>
</dbReference>
<dbReference type="GO" id="GO:0006950">
    <property type="term" value="P:response to stress"/>
    <property type="evidence" value="ECO:0007669"/>
    <property type="project" value="UniProtKB-ARBA"/>
</dbReference>
<keyword evidence="13 18" id="KW-0460">Magnesium</keyword>
<dbReference type="GO" id="GO:0030955">
    <property type="term" value="F:potassium ion binding"/>
    <property type="evidence" value="ECO:0007669"/>
    <property type="project" value="UniProtKB-UniRule"/>
</dbReference>
<dbReference type="InterPro" id="IPR008279">
    <property type="entry name" value="PEP-util_enz_mobile_dom"/>
</dbReference>
<dbReference type="Gene3D" id="2.40.33.10">
    <property type="entry name" value="PK beta-barrel domain-like"/>
    <property type="match status" value="1"/>
</dbReference>
<dbReference type="InterPro" id="IPR040442">
    <property type="entry name" value="Pyrv_kinase-like_dom_sf"/>
</dbReference>
<dbReference type="EMBL" id="BHYK01000023">
    <property type="protein sequence ID" value="GCD11927.1"/>
    <property type="molecule type" value="Genomic_DNA"/>
</dbReference>
<dbReference type="GO" id="GO:0004743">
    <property type="term" value="F:pyruvate kinase activity"/>
    <property type="evidence" value="ECO:0007669"/>
    <property type="project" value="UniProtKB-UniRule"/>
</dbReference>
<dbReference type="SUPFAM" id="SSF51621">
    <property type="entry name" value="Phosphoenolpyruvate/pyruvate domain"/>
    <property type="match status" value="1"/>
</dbReference>
<dbReference type="InterPro" id="IPR015806">
    <property type="entry name" value="Pyrv_Knase_insert_dom_sf"/>
</dbReference>
<dbReference type="FunFam" id="2.40.33.10:FF:000001">
    <property type="entry name" value="Pyruvate kinase"/>
    <property type="match status" value="1"/>
</dbReference>
<evidence type="ECO:0000256" key="3">
    <source>
        <dbReference type="ARBA" id="ARBA00004997"/>
    </source>
</evidence>
<dbReference type="AlphaFoldDB" id="A0A401UQX9"/>
<evidence type="ECO:0000256" key="7">
    <source>
        <dbReference type="ARBA" id="ARBA00018587"/>
    </source>
</evidence>
<evidence type="ECO:0000259" key="19">
    <source>
        <dbReference type="Pfam" id="PF00224"/>
    </source>
</evidence>
<evidence type="ECO:0000256" key="12">
    <source>
        <dbReference type="ARBA" id="ARBA00022840"/>
    </source>
</evidence>
<dbReference type="Pfam" id="PF02887">
    <property type="entry name" value="PK_C"/>
    <property type="match status" value="1"/>
</dbReference>
<evidence type="ECO:0000313" key="23">
    <source>
        <dbReference type="Proteomes" id="UP000287872"/>
    </source>
</evidence>
<protein>
    <recommendedName>
        <fullName evidence="7 17">Pyruvate kinase</fullName>
        <ecNumber evidence="6 17">2.7.1.40</ecNumber>
    </recommendedName>
</protein>
<dbReference type="InterPro" id="IPR015813">
    <property type="entry name" value="Pyrv/PenolPyrv_kinase-like_dom"/>
</dbReference>